<accession>A0ABS9JNI1</accession>
<keyword evidence="2" id="KW-1185">Reference proteome</keyword>
<proteinExistence type="predicted"/>
<gene>
    <name evidence="1" type="ORF">L0F81_28355</name>
</gene>
<evidence type="ECO:0000313" key="1">
    <source>
        <dbReference type="EMBL" id="MCG0067132.1"/>
    </source>
</evidence>
<dbReference type="RefSeq" id="WP_143649585.1">
    <property type="nucleotide sequence ID" value="NZ_JAKKZF010000139.1"/>
</dbReference>
<protein>
    <submittedName>
        <fullName evidence="1">Uncharacterized protein</fullName>
    </submittedName>
</protein>
<sequence length="328" mass="36071">MQRVFGVPAILTGDECVALIRDLTQLWHLSYDKAPGALEADLAMCKRFFDPVARGHSLRDRLGKLPPTPADLLRRAGQYGEPLVTQVGDNVSLVGIEARLMLELLEEQYAGDDHLVLTLADIESAERRAMELYRAWSMARLNQVVALRRGQGSEVMQAIAVGVVIALLVNRSDTEDRAVVRWHHSTADGQQVDSAIFAGAEAFAAEVSRNRSSRAAGEQRLKGGYALSEARRRLANQLVVAPNGKDGGELLYIPARHRTEVIAFLGRDLARRPRLTQAVLASAFDALVSAYRGAAGQLAHRGMVFERSTDTRSLKEELLREFSTAQHP</sequence>
<name>A0ABS9JNI1_9ACTN</name>
<dbReference type="EMBL" id="JAKKZF010000139">
    <property type="protein sequence ID" value="MCG0067132.1"/>
    <property type="molecule type" value="Genomic_DNA"/>
</dbReference>
<evidence type="ECO:0000313" key="2">
    <source>
        <dbReference type="Proteomes" id="UP001299012"/>
    </source>
</evidence>
<reference evidence="1 2" key="1">
    <citation type="submission" date="2022-01" db="EMBL/GenBank/DDBJ databases">
        <title>Draft Genome Sequences of Seven Type Strains of the Genus Streptomyces.</title>
        <authorList>
            <person name="Aziz S."/>
            <person name="Coretto E."/>
            <person name="Chronakova A."/>
            <person name="Sproer C."/>
            <person name="Huber K."/>
            <person name="Nouioui I."/>
            <person name="Gross H."/>
        </authorList>
    </citation>
    <scope>NUCLEOTIDE SEQUENCE [LARGE SCALE GENOMIC DNA]</scope>
    <source>
        <strain evidence="1 2">DSM 41685</strain>
    </source>
</reference>
<dbReference type="Proteomes" id="UP001299012">
    <property type="component" value="Unassembled WGS sequence"/>
</dbReference>
<comment type="caution">
    <text evidence="1">The sequence shown here is derived from an EMBL/GenBank/DDBJ whole genome shotgun (WGS) entry which is preliminary data.</text>
</comment>
<organism evidence="1 2">
    <name type="scientific">Streptomyces tricolor</name>
    <dbReference type="NCBI Taxonomy" id="68277"/>
    <lineage>
        <taxon>Bacteria</taxon>
        <taxon>Bacillati</taxon>
        <taxon>Actinomycetota</taxon>
        <taxon>Actinomycetes</taxon>
        <taxon>Kitasatosporales</taxon>
        <taxon>Streptomycetaceae</taxon>
        <taxon>Streptomyces</taxon>
        <taxon>Streptomyces violaceoruber group</taxon>
    </lineage>
</organism>